<dbReference type="EMBL" id="JAEVLS010000004">
    <property type="protein sequence ID" value="MBM0106536.1"/>
    <property type="molecule type" value="Genomic_DNA"/>
</dbReference>
<protein>
    <submittedName>
        <fullName evidence="1">Uncharacterized protein</fullName>
    </submittedName>
</protein>
<evidence type="ECO:0000313" key="1">
    <source>
        <dbReference type="EMBL" id="MBM0106536.1"/>
    </source>
</evidence>
<dbReference type="Proteomes" id="UP000661077">
    <property type="component" value="Unassembled WGS sequence"/>
</dbReference>
<comment type="caution">
    <text evidence="1">The sequence shown here is derived from an EMBL/GenBank/DDBJ whole genome shotgun (WGS) entry which is preliminary data.</text>
</comment>
<reference evidence="1 2" key="1">
    <citation type="journal article" date="2021" name="Int. J. Syst. Evol. Microbiol.">
        <title>Steroidobacter gossypii sp. nov., isolated from soil of cotton cropping field.</title>
        <authorList>
            <person name="Huang R."/>
            <person name="Yang S."/>
            <person name="Zhen C."/>
            <person name="Liu W."/>
        </authorList>
    </citation>
    <scope>NUCLEOTIDE SEQUENCE [LARGE SCALE GENOMIC DNA]</scope>
    <source>
        <strain evidence="1 2">S1-65</strain>
    </source>
</reference>
<proteinExistence type="predicted"/>
<organism evidence="1 2">
    <name type="scientific">Steroidobacter gossypii</name>
    <dbReference type="NCBI Taxonomy" id="2805490"/>
    <lineage>
        <taxon>Bacteria</taxon>
        <taxon>Pseudomonadati</taxon>
        <taxon>Pseudomonadota</taxon>
        <taxon>Gammaproteobacteria</taxon>
        <taxon>Steroidobacterales</taxon>
        <taxon>Steroidobacteraceae</taxon>
        <taxon>Steroidobacter</taxon>
    </lineage>
</organism>
<gene>
    <name evidence="1" type="ORF">JM946_17545</name>
</gene>
<dbReference type="RefSeq" id="WP_203168657.1">
    <property type="nucleotide sequence ID" value="NZ_JAEVLS010000004.1"/>
</dbReference>
<name>A0ABS1WZZ7_9GAMM</name>
<accession>A0ABS1WZZ7</accession>
<sequence>MHLEEPLLGRVLYERAIADQTQEFRRVGKISRQIAPADLTVDVYDGARRADDRVSRDDFGRSLTQAAEILDLIYRDRYGMERRGGTLSDQPAPRLLFIDICSHSSLKPFD</sequence>
<evidence type="ECO:0000313" key="2">
    <source>
        <dbReference type="Proteomes" id="UP000661077"/>
    </source>
</evidence>
<keyword evidence="2" id="KW-1185">Reference proteome</keyword>